<dbReference type="OrthoDB" id="2849215at2759"/>
<evidence type="ECO:0000256" key="2">
    <source>
        <dbReference type="ARBA" id="ARBA00022676"/>
    </source>
</evidence>
<evidence type="ECO:0000256" key="3">
    <source>
        <dbReference type="ARBA" id="ARBA00022679"/>
    </source>
</evidence>
<dbReference type="EMBL" id="KZ805366">
    <property type="protein sequence ID" value="PVI00867.1"/>
    <property type="molecule type" value="Genomic_DNA"/>
</dbReference>
<organism evidence="8 9">
    <name type="scientific">Periconia macrospinosa</name>
    <dbReference type="NCBI Taxonomy" id="97972"/>
    <lineage>
        <taxon>Eukaryota</taxon>
        <taxon>Fungi</taxon>
        <taxon>Dikarya</taxon>
        <taxon>Ascomycota</taxon>
        <taxon>Pezizomycotina</taxon>
        <taxon>Dothideomycetes</taxon>
        <taxon>Pleosporomycetidae</taxon>
        <taxon>Pleosporales</taxon>
        <taxon>Massarineae</taxon>
        <taxon>Periconiaceae</taxon>
        <taxon>Periconia</taxon>
    </lineage>
</organism>
<keyword evidence="9" id="KW-1185">Reference proteome</keyword>
<dbReference type="InterPro" id="IPR029044">
    <property type="entry name" value="Nucleotide-diphossugar_trans"/>
</dbReference>
<keyword evidence="7" id="KW-0325">Glycoprotein</keyword>
<dbReference type="STRING" id="97972.A0A2V1DRS3"/>
<name>A0A2V1DRS3_9PLEO</name>
<protein>
    <submittedName>
        <fullName evidence="8">Glycosyltransferase family 2 protein</fullName>
    </submittedName>
</protein>
<evidence type="ECO:0000256" key="7">
    <source>
        <dbReference type="ARBA" id="ARBA00023180"/>
    </source>
</evidence>
<dbReference type="GO" id="GO:0016020">
    <property type="term" value="C:membrane"/>
    <property type="evidence" value="ECO:0007669"/>
    <property type="project" value="UniProtKB-SubCell"/>
</dbReference>
<evidence type="ECO:0000313" key="9">
    <source>
        <dbReference type="Proteomes" id="UP000244855"/>
    </source>
</evidence>
<evidence type="ECO:0000256" key="5">
    <source>
        <dbReference type="ARBA" id="ARBA00022989"/>
    </source>
</evidence>
<evidence type="ECO:0000256" key="1">
    <source>
        <dbReference type="ARBA" id="ARBA00004370"/>
    </source>
</evidence>
<dbReference type="Gene3D" id="3.90.550.10">
    <property type="entry name" value="Spore Coat Polysaccharide Biosynthesis Protein SpsA, Chain A"/>
    <property type="match status" value="1"/>
</dbReference>
<evidence type="ECO:0000313" key="8">
    <source>
        <dbReference type="EMBL" id="PVI00867.1"/>
    </source>
</evidence>
<accession>A0A2V1DRS3</accession>
<dbReference type="Pfam" id="PF13641">
    <property type="entry name" value="Glyco_tranf_2_3"/>
    <property type="match status" value="1"/>
</dbReference>
<evidence type="ECO:0000256" key="4">
    <source>
        <dbReference type="ARBA" id="ARBA00022692"/>
    </source>
</evidence>
<dbReference type="AlphaFoldDB" id="A0A2V1DRS3"/>
<dbReference type="PANTHER" id="PTHR47844">
    <property type="entry name" value="SYNTHASE CPS1, PUTATIVE (AFU_ORTHOLOGUE AFUA_7G02500)-RELATED"/>
    <property type="match status" value="1"/>
</dbReference>
<keyword evidence="2" id="KW-0328">Glycosyltransferase</keyword>
<dbReference type="Proteomes" id="UP000244855">
    <property type="component" value="Unassembled WGS sequence"/>
</dbReference>
<keyword evidence="6" id="KW-0472">Membrane</keyword>
<dbReference type="InterPro" id="IPR052427">
    <property type="entry name" value="Glycosyltrans_GT2/GT47"/>
</dbReference>
<keyword evidence="3 8" id="KW-0808">Transferase</keyword>
<dbReference type="PANTHER" id="PTHR47844:SF1">
    <property type="entry name" value="EXOSTOSIN-LIKE 2"/>
    <property type="match status" value="1"/>
</dbReference>
<reference evidence="8 9" key="1">
    <citation type="journal article" date="2018" name="Sci. Rep.">
        <title>Comparative genomics provides insights into the lifestyle and reveals functional heterogeneity of dark septate endophytic fungi.</title>
        <authorList>
            <person name="Knapp D.G."/>
            <person name="Nemeth J.B."/>
            <person name="Barry K."/>
            <person name="Hainaut M."/>
            <person name="Henrissat B."/>
            <person name="Johnson J."/>
            <person name="Kuo A."/>
            <person name="Lim J.H.P."/>
            <person name="Lipzen A."/>
            <person name="Nolan M."/>
            <person name="Ohm R.A."/>
            <person name="Tamas L."/>
            <person name="Grigoriev I.V."/>
            <person name="Spatafora J.W."/>
            <person name="Nagy L.G."/>
            <person name="Kovacs G.M."/>
        </authorList>
    </citation>
    <scope>NUCLEOTIDE SEQUENCE [LARGE SCALE GENOMIC DNA]</scope>
    <source>
        <strain evidence="8 9">DSE2036</strain>
    </source>
</reference>
<evidence type="ECO:0000256" key="6">
    <source>
        <dbReference type="ARBA" id="ARBA00023136"/>
    </source>
</evidence>
<gene>
    <name evidence="8" type="ORF">DM02DRAFT_654996</name>
</gene>
<keyword evidence="4" id="KW-0812">Transmembrane</keyword>
<dbReference type="GO" id="GO:0016757">
    <property type="term" value="F:glycosyltransferase activity"/>
    <property type="evidence" value="ECO:0007669"/>
    <property type="project" value="UniProtKB-KW"/>
</dbReference>
<sequence length="250" mass="28376">MLNYLIAFLTTFLFRYNWFVVHAWVRHSVRPIPLKNPPRHAHEDVTVVIPTICTDGELPLFEKVLRSLANARPHSIIVVTPHPRSERIQMLAANVGGNIRVIGSDKKSKRHQVCLGIREVKTDFTILADDDVWWPGGERAIPAFLAPFENPDTVAAGTCQAVERKNWINIAEFLGCLYIARRNGEFVPTSAIDGGHSCLSGRTMIIRTQVLQDQEFKKAYLGETCLGRQLNPDDDNCITRYLYRRGRIEI</sequence>
<dbReference type="SUPFAM" id="SSF53448">
    <property type="entry name" value="Nucleotide-diphospho-sugar transferases"/>
    <property type="match status" value="1"/>
</dbReference>
<keyword evidence="5" id="KW-1133">Transmembrane helix</keyword>
<proteinExistence type="predicted"/>
<comment type="subcellular location">
    <subcellularLocation>
        <location evidence="1">Membrane</location>
    </subcellularLocation>
</comment>